<reference evidence="2" key="1">
    <citation type="submission" date="2013-03" db="EMBL/GenBank/DDBJ databases">
        <title>The Genome Sequence of Anopheles dirus WRAIR2.</title>
        <authorList>
            <consortium name="The Broad Institute Genomics Platform"/>
            <person name="Neafsey D.E."/>
            <person name="Walton C."/>
            <person name="Walker B."/>
            <person name="Young S.K."/>
            <person name="Zeng Q."/>
            <person name="Gargeya S."/>
            <person name="Fitzgerald M."/>
            <person name="Haas B."/>
            <person name="Abouelleil A."/>
            <person name="Allen A.W."/>
            <person name="Alvarado L."/>
            <person name="Arachchi H.M."/>
            <person name="Berlin A.M."/>
            <person name="Chapman S.B."/>
            <person name="Gainer-Dewar J."/>
            <person name="Goldberg J."/>
            <person name="Griggs A."/>
            <person name="Gujja S."/>
            <person name="Hansen M."/>
            <person name="Howarth C."/>
            <person name="Imamovic A."/>
            <person name="Ireland A."/>
            <person name="Larimer J."/>
            <person name="McCowan C."/>
            <person name="Murphy C."/>
            <person name="Pearson M."/>
            <person name="Poon T.W."/>
            <person name="Priest M."/>
            <person name="Roberts A."/>
            <person name="Saif S."/>
            <person name="Shea T."/>
            <person name="Sisk P."/>
            <person name="Sykes S."/>
            <person name="Wortman J."/>
            <person name="Nusbaum C."/>
            <person name="Birren B."/>
        </authorList>
    </citation>
    <scope>NUCLEOTIDE SEQUENCE [LARGE SCALE GENOMIC DNA]</scope>
    <source>
        <strain evidence="2">WRAIR2</strain>
    </source>
</reference>
<proteinExistence type="predicted"/>
<dbReference type="Proteomes" id="UP000075884">
    <property type="component" value="Unassembled WGS sequence"/>
</dbReference>
<sequence length="32" mass="3378">MCPTVGCLRRMIHAGDVVPACSLVMSGSSRRS</sequence>
<evidence type="ECO:0000313" key="1">
    <source>
        <dbReference type="EnsemblMetazoa" id="ADIR015029-PA"/>
    </source>
</evidence>
<dbReference type="EnsemblMetazoa" id="ADIR015029-RA">
    <property type="protein sequence ID" value="ADIR015029-PA"/>
    <property type="gene ID" value="ADIR015029"/>
</dbReference>
<reference evidence="1" key="2">
    <citation type="submission" date="2020-05" db="UniProtKB">
        <authorList>
            <consortium name="EnsemblMetazoa"/>
        </authorList>
    </citation>
    <scope>IDENTIFICATION</scope>
    <source>
        <strain evidence="1">WRAIR2</strain>
    </source>
</reference>
<organism evidence="1 2">
    <name type="scientific">Anopheles dirus</name>
    <dbReference type="NCBI Taxonomy" id="7168"/>
    <lineage>
        <taxon>Eukaryota</taxon>
        <taxon>Metazoa</taxon>
        <taxon>Ecdysozoa</taxon>
        <taxon>Arthropoda</taxon>
        <taxon>Hexapoda</taxon>
        <taxon>Insecta</taxon>
        <taxon>Pterygota</taxon>
        <taxon>Neoptera</taxon>
        <taxon>Endopterygota</taxon>
        <taxon>Diptera</taxon>
        <taxon>Nematocera</taxon>
        <taxon>Culicoidea</taxon>
        <taxon>Culicidae</taxon>
        <taxon>Anophelinae</taxon>
        <taxon>Anopheles</taxon>
    </lineage>
</organism>
<dbReference type="AlphaFoldDB" id="A0A182NYZ1"/>
<name>A0A182NYZ1_9DIPT</name>
<accession>A0A182NYZ1</accession>
<keyword evidence="2" id="KW-1185">Reference proteome</keyword>
<protein>
    <submittedName>
        <fullName evidence="1">Uncharacterized protein</fullName>
    </submittedName>
</protein>
<evidence type="ECO:0000313" key="2">
    <source>
        <dbReference type="Proteomes" id="UP000075884"/>
    </source>
</evidence>
<dbReference type="VEuPathDB" id="VectorBase:ADIR015029"/>